<dbReference type="Proteomes" id="UP000316726">
    <property type="component" value="Chromosome 5"/>
</dbReference>
<name>A0A5B8MLG6_9CHLO</name>
<organism evidence="1 2">
    <name type="scientific">Chloropicon primus</name>
    <dbReference type="NCBI Taxonomy" id="1764295"/>
    <lineage>
        <taxon>Eukaryota</taxon>
        <taxon>Viridiplantae</taxon>
        <taxon>Chlorophyta</taxon>
        <taxon>Chloropicophyceae</taxon>
        <taxon>Chloropicales</taxon>
        <taxon>Chloropicaceae</taxon>
        <taxon>Chloropicon</taxon>
    </lineage>
</organism>
<gene>
    <name evidence="1" type="ORF">A3770_05p36690</name>
</gene>
<sequence>MESLMETVEGLVGREGARGAEERIKTSLDLVETTSTTETMEDLAPVEALGLGGASSREALKVMRGLKRAAVYSLEELDGMLSEVNAKAASLKVMRAVLVDNSERWREGDVQTMVSLPKLKDVSWQVVDQATVEPKIDFDLKVAGEGGDEQIRFKAGRGMLTVLTDSLKRVKNELQSVSGA</sequence>
<evidence type="ECO:0008006" key="3">
    <source>
        <dbReference type="Google" id="ProtNLM"/>
    </source>
</evidence>
<protein>
    <recommendedName>
        <fullName evidence="3">COMM domain-containing protein</fullName>
    </recommendedName>
</protein>
<evidence type="ECO:0000313" key="1">
    <source>
        <dbReference type="EMBL" id="QDZ21151.1"/>
    </source>
</evidence>
<evidence type="ECO:0000313" key="2">
    <source>
        <dbReference type="Proteomes" id="UP000316726"/>
    </source>
</evidence>
<accession>A0A5B8MLG6</accession>
<keyword evidence="2" id="KW-1185">Reference proteome</keyword>
<proteinExistence type="predicted"/>
<reference evidence="1 2" key="1">
    <citation type="submission" date="2018-07" db="EMBL/GenBank/DDBJ databases">
        <title>The complete nuclear genome of the prasinophyte Chloropicon primus (CCMP1205).</title>
        <authorList>
            <person name="Pombert J.-F."/>
            <person name="Otis C."/>
            <person name="Turmel M."/>
            <person name="Lemieux C."/>
        </authorList>
    </citation>
    <scope>NUCLEOTIDE SEQUENCE [LARGE SCALE GENOMIC DNA]</scope>
    <source>
        <strain evidence="1 2">CCMP1205</strain>
    </source>
</reference>
<dbReference type="EMBL" id="CP031038">
    <property type="protein sequence ID" value="QDZ21151.1"/>
    <property type="molecule type" value="Genomic_DNA"/>
</dbReference>
<dbReference type="AlphaFoldDB" id="A0A5B8MLG6"/>
<dbReference type="OrthoDB" id="64318at2759"/>